<feature type="region of interest" description="Disordered" evidence="1">
    <location>
        <begin position="17"/>
        <end position="70"/>
    </location>
</feature>
<proteinExistence type="predicted"/>
<dbReference type="InterPro" id="IPR018636">
    <property type="entry name" value="DUF2058"/>
</dbReference>
<name>A0A3B1AXH2_9ZZZZ</name>
<sequence length="178" mass="20589">MSNSLLDQLKKTGLVDEQQAKRGLKDQRKLAKQQRNSKTRLADEGKQHVQHQQADKVKRDRELDQQRQQTAEQKAIQAQIKQLIEMNRLTEYEGDIAHNFSDKKVVQKIYVSEAVHKQLSRGRVAIVKTGGKYELVPTVVAEKIHLRDEGCIIKRGEPQQSDEDDLYADYKVPDDLMW</sequence>
<protein>
    <submittedName>
        <fullName evidence="2">Nucleoprotein/polynucleotide-associated enzyme</fullName>
    </submittedName>
</protein>
<organism evidence="2">
    <name type="scientific">hydrothermal vent metagenome</name>
    <dbReference type="NCBI Taxonomy" id="652676"/>
    <lineage>
        <taxon>unclassified sequences</taxon>
        <taxon>metagenomes</taxon>
        <taxon>ecological metagenomes</taxon>
    </lineage>
</organism>
<accession>A0A3B1AXH2</accession>
<evidence type="ECO:0000256" key="1">
    <source>
        <dbReference type="SAM" id="MobiDB-lite"/>
    </source>
</evidence>
<dbReference type="EMBL" id="UOFX01000036">
    <property type="protein sequence ID" value="VAX08482.1"/>
    <property type="molecule type" value="Genomic_DNA"/>
</dbReference>
<dbReference type="AlphaFoldDB" id="A0A3B1AXH2"/>
<feature type="compositionally biased region" description="Basic and acidic residues" evidence="1">
    <location>
        <begin position="40"/>
        <end position="65"/>
    </location>
</feature>
<feature type="compositionally biased region" description="Basic and acidic residues" evidence="1">
    <location>
        <begin position="17"/>
        <end position="29"/>
    </location>
</feature>
<evidence type="ECO:0000313" key="2">
    <source>
        <dbReference type="EMBL" id="VAX08482.1"/>
    </source>
</evidence>
<gene>
    <name evidence="2" type="ORF">MNBD_GAMMA26-2138</name>
</gene>
<dbReference type="Pfam" id="PF09831">
    <property type="entry name" value="DUF2058"/>
    <property type="match status" value="1"/>
</dbReference>
<reference evidence="2" key="1">
    <citation type="submission" date="2018-06" db="EMBL/GenBank/DDBJ databases">
        <authorList>
            <person name="Zhirakovskaya E."/>
        </authorList>
    </citation>
    <scope>NUCLEOTIDE SEQUENCE</scope>
</reference>